<evidence type="ECO:0000256" key="1">
    <source>
        <dbReference type="SAM" id="Phobius"/>
    </source>
</evidence>
<proteinExistence type="predicted"/>
<dbReference type="PANTHER" id="PTHR41532:SF1">
    <property type="entry name" value="FIXS PROTEIN"/>
    <property type="match status" value="1"/>
</dbReference>
<keyword evidence="1" id="KW-1133">Transmembrane helix</keyword>
<dbReference type="Pfam" id="PF03597">
    <property type="entry name" value="FixS"/>
    <property type="match status" value="1"/>
</dbReference>
<dbReference type="InterPro" id="IPR004714">
    <property type="entry name" value="Cyt_oxidase_maturation_cbb3"/>
</dbReference>
<accession>A0A401XLA7</accession>
<gene>
    <name evidence="2" type="primary">ccoS</name>
    <name evidence="2" type="ORF">JCM31826_12890</name>
</gene>
<protein>
    <submittedName>
        <fullName evidence="2">Cytochrome oxidase maturation protein Cbb3</fullName>
    </submittedName>
</protein>
<evidence type="ECO:0000313" key="2">
    <source>
        <dbReference type="EMBL" id="GCD77807.1"/>
    </source>
</evidence>
<name>A0A401XLA7_9FLAO</name>
<sequence length="70" mass="8015">MLSNPEDLMEIIYLLIFISVIIASGFLIAFVWSVNSGQYDDDVTPAIRMLFDNEVRTPETAEHENKQPQK</sequence>
<dbReference type="PANTHER" id="PTHR41532">
    <property type="entry name" value="FIXS PROTEIN"/>
    <property type="match status" value="1"/>
</dbReference>
<feature type="transmembrane region" description="Helical" evidence="1">
    <location>
        <begin position="12"/>
        <end position="32"/>
    </location>
</feature>
<dbReference type="NCBIfam" id="TIGR00847">
    <property type="entry name" value="ccoS"/>
    <property type="match status" value="1"/>
</dbReference>
<comment type="caution">
    <text evidence="2">The sequence shown here is derived from an EMBL/GenBank/DDBJ whole genome shotgun (WGS) entry which is preliminary data.</text>
</comment>
<dbReference type="Proteomes" id="UP000286715">
    <property type="component" value="Unassembled WGS sequence"/>
</dbReference>
<organism evidence="2 3">
    <name type="scientific">Thermaurantimonas aggregans</name>
    <dbReference type="NCBI Taxonomy" id="2173829"/>
    <lineage>
        <taxon>Bacteria</taxon>
        <taxon>Pseudomonadati</taxon>
        <taxon>Bacteroidota</taxon>
        <taxon>Flavobacteriia</taxon>
        <taxon>Flavobacteriales</taxon>
        <taxon>Schleiferiaceae</taxon>
        <taxon>Thermaurantimonas</taxon>
    </lineage>
</organism>
<keyword evidence="1" id="KW-0472">Membrane</keyword>
<evidence type="ECO:0000313" key="3">
    <source>
        <dbReference type="Proteomes" id="UP000286715"/>
    </source>
</evidence>
<dbReference type="AlphaFoldDB" id="A0A401XLA7"/>
<dbReference type="EMBL" id="BHZE01000011">
    <property type="protein sequence ID" value="GCD77807.1"/>
    <property type="molecule type" value="Genomic_DNA"/>
</dbReference>
<reference evidence="2 3" key="1">
    <citation type="submission" date="2018-11" db="EMBL/GenBank/DDBJ databases">
        <title>Schleiferia aggregans sp. nov., a moderately thermophilic heterotrophic bacterium isolated from microbial mats at a terrestrial hot spring.</title>
        <authorList>
            <person name="Iino T."/>
            <person name="Ohkuma M."/>
            <person name="Haruta S."/>
        </authorList>
    </citation>
    <scope>NUCLEOTIDE SEQUENCE [LARGE SCALE GENOMIC DNA]</scope>
    <source>
        <strain evidence="2 3">LA</strain>
    </source>
</reference>
<keyword evidence="3" id="KW-1185">Reference proteome</keyword>
<keyword evidence="1" id="KW-0812">Transmembrane</keyword>